<feature type="chain" id="PRO_5047542206" evidence="1">
    <location>
        <begin position="29"/>
        <end position="318"/>
    </location>
</feature>
<evidence type="ECO:0000256" key="1">
    <source>
        <dbReference type="SAM" id="SignalP"/>
    </source>
</evidence>
<dbReference type="InterPro" id="IPR011053">
    <property type="entry name" value="Single_hybrid_motif"/>
</dbReference>
<dbReference type="Gene3D" id="2.40.420.20">
    <property type="match status" value="1"/>
</dbReference>
<dbReference type="Gene3D" id="2.40.50.100">
    <property type="match status" value="1"/>
</dbReference>
<feature type="signal peptide" evidence="1">
    <location>
        <begin position="1"/>
        <end position="28"/>
    </location>
</feature>
<gene>
    <name evidence="2" type="ORF">ACFS25_12880</name>
</gene>
<evidence type="ECO:0000313" key="3">
    <source>
        <dbReference type="Proteomes" id="UP001597512"/>
    </source>
</evidence>
<organism evidence="2 3">
    <name type="scientific">Spirosoma flavum</name>
    <dbReference type="NCBI Taxonomy" id="2048557"/>
    <lineage>
        <taxon>Bacteria</taxon>
        <taxon>Pseudomonadati</taxon>
        <taxon>Bacteroidota</taxon>
        <taxon>Cytophagia</taxon>
        <taxon>Cytophagales</taxon>
        <taxon>Cytophagaceae</taxon>
        <taxon>Spirosoma</taxon>
    </lineage>
</organism>
<comment type="caution">
    <text evidence="2">The sequence shown here is derived from an EMBL/GenBank/DDBJ whole genome shotgun (WGS) entry which is preliminary data.</text>
</comment>
<name>A0ABW6AHQ2_9BACT</name>
<evidence type="ECO:0000313" key="2">
    <source>
        <dbReference type="EMBL" id="MFD2934682.1"/>
    </source>
</evidence>
<protein>
    <submittedName>
        <fullName evidence="2">Efflux RND transporter periplasmic adaptor subunit</fullName>
    </submittedName>
</protein>
<dbReference type="Proteomes" id="UP001597512">
    <property type="component" value="Unassembled WGS sequence"/>
</dbReference>
<keyword evidence="1" id="KW-0732">Signal</keyword>
<proteinExistence type="predicted"/>
<dbReference type="PANTHER" id="PTHR30469">
    <property type="entry name" value="MULTIDRUG RESISTANCE PROTEIN MDTA"/>
    <property type="match status" value="1"/>
</dbReference>
<reference evidence="3" key="1">
    <citation type="journal article" date="2019" name="Int. J. Syst. Evol. Microbiol.">
        <title>The Global Catalogue of Microorganisms (GCM) 10K type strain sequencing project: providing services to taxonomists for standard genome sequencing and annotation.</title>
        <authorList>
            <consortium name="The Broad Institute Genomics Platform"/>
            <consortium name="The Broad Institute Genome Sequencing Center for Infectious Disease"/>
            <person name="Wu L."/>
            <person name="Ma J."/>
        </authorList>
    </citation>
    <scope>NUCLEOTIDE SEQUENCE [LARGE SCALE GENOMIC DNA]</scope>
    <source>
        <strain evidence="3">KCTC 52490</strain>
    </source>
</reference>
<dbReference type="RefSeq" id="WP_381501150.1">
    <property type="nucleotide sequence ID" value="NZ_JBHUOM010000004.1"/>
</dbReference>
<dbReference type="PROSITE" id="PS51257">
    <property type="entry name" value="PROKAR_LIPOPROTEIN"/>
    <property type="match status" value="1"/>
</dbReference>
<dbReference type="EMBL" id="JBHUOM010000004">
    <property type="protein sequence ID" value="MFD2934682.1"/>
    <property type="molecule type" value="Genomic_DNA"/>
</dbReference>
<keyword evidence="3" id="KW-1185">Reference proteome</keyword>
<accession>A0ABW6AHQ2</accession>
<sequence>MSRQLYFFGLIGLLLLTGCGSSSTTGTAGTQTATADAPRPKTPVEVTTIKDDSFREEKTFRGLTYYLTSGDIKSPIAGYVTKVYVKIGDQLRKGAPLFGLETKEAYALGGKNYLNDPTLKNIGQLIIRAPDTGLITLVQAEENEYVQDGTVLASFSAPDMFVFLIEVPVEQDSSVHVGSVCRIQLPNGRRIAGRISRTLAMADSLSQTERFVVKPDRPMVLPARLQLNITFTNQQHNNAQSLPKEAVLANELQTDFWVMKLVNDTTAIKVPVKIGLQRETRIEILSPRFAPKDRFVSKGGYGLADTSSITINRPANAH</sequence>
<dbReference type="SUPFAM" id="SSF51230">
    <property type="entry name" value="Single hybrid motif"/>
    <property type="match status" value="1"/>
</dbReference>